<dbReference type="STRING" id="576137.A0A1L7XCR4"/>
<dbReference type="GO" id="GO:0000973">
    <property type="term" value="P:post-transcriptional tethering of RNA polymerase II gene DNA at nuclear periphery"/>
    <property type="evidence" value="ECO:0007669"/>
    <property type="project" value="TreeGrafter"/>
</dbReference>
<dbReference type="AlphaFoldDB" id="A0A1L7XCR4"/>
<dbReference type="GO" id="GO:0008139">
    <property type="term" value="F:nuclear localization sequence binding"/>
    <property type="evidence" value="ECO:0007669"/>
    <property type="project" value="TreeGrafter"/>
</dbReference>
<dbReference type="GO" id="GO:0017056">
    <property type="term" value="F:structural constituent of nuclear pore"/>
    <property type="evidence" value="ECO:0007669"/>
    <property type="project" value="TreeGrafter"/>
</dbReference>
<dbReference type="GO" id="GO:0006405">
    <property type="term" value="P:RNA export from nucleus"/>
    <property type="evidence" value="ECO:0007669"/>
    <property type="project" value="TreeGrafter"/>
</dbReference>
<feature type="compositionally biased region" description="Low complexity" evidence="1">
    <location>
        <begin position="237"/>
        <end position="253"/>
    </location>
</feature>
<dbReference type="OrthoDB" id="5275938at2759"/>
<organism evidence="2 3">
    <name type="scientific">Phialocephala subalpina</name>
    <dbReference type="NCBI Taxonomy" id="576137"/>
    <lineage>
        <taxon>Eukaryota</taxon>
        <taxon>Fungi</taxon>
        <taxon>Dikarya</taxon>
        <taxon>Ascomycota</taxon>
        <taxon>Pezizomycotina</taxon>
        <taxon>Leotiomycetes</taxon>
        <taxon>Helotiales</taxon>
        <taxon>Mollisiaceae</taxon>
        <taxon>Phialocephala</taxon>
        <taxon>Phialocephala fortinii species complex</taxon>
    </lineage>
</organism>
<name>A0A1L7XCR4_9HELO</name>
<feature type="compositionally biased region" description="Polar residues" evidence="1">
    <location>
        <begin position="288"/>
        <end position="304"/>
    </location>
</feature>
<feature type="region of interest" description="Disordered" evidence="1">
    <location>
        <begin position="671"/>
        <end position="692"/>
    </location>
</feature>
<dbReference type="PANTHER" id="PTHR23198:SF6">
    <property type="entry name" value="NUCLEAR PORE COMPLEX PROTEIN NUP98-NUP96"/>
    <property type="match status" value="1"/>
</dbReference>
<reference evidence="2 3" key="1">
    <citation type="submission" date="2016-03" db="EMBL/GenBank/DDBJ databases">
        <authorList>
            <person name="Ploux O."/>
        </authorList>
    </citation>
    <scope>NUCLEOTIDE SEQUENCE [LARGE SCALE GENOMIC DNA]</scope>
    <source>
        <strain evidence="2 3">UAMH 11012</strain>
    </source>
</reference>
<feature type="region of interest" description="Disordered" evidence="1">
    <location>
        <begin position="192"/>
        <end position="217"/>
    </location>
</feature>
<accession>A0A1L7XCR4</accession>
<dbReference type="EMBL" id="FJOG01000022">
    <property type="protein sequence ID" value="CZR62824.1"/>
    <property type="molecule type" value="Genomic_DNA"/>
</dbReference>
<proteinExistence type="predicted"/>
<dbReference type="Gene3D" id="1.10.10.2360">
    <property type="match status" value="1"/>
</dbReference>
<feature type="region of interest" description="Disordered" evidence="1">
    <location>
        <begin position="1"/>
        <end position="73"/>
    </location>
</feature>
<feature type="region of interest" description="Disordered" evidence="1">
    <location>
        <begin position="231"/>
        <end position="304"/>
    </location>
</feature>
<keyword evidence="3" id="KW-1185">Reference proteome</keyword>
<dbReference type="GO" id="GO:0044614">
    <property type="term" value="C:nuclear pore cytoplasmic filaments"/>
    <property type="evidence" value="ECO:0007669"/>
    <property type="project" value="TreeGrafter"/>
</dbReference>
<evidence type="ECO:0000313" key="3">
    <source>
        <dbReference type="Proteomes" id="UP000184330"/>
    </source>
</evidence>
<evidence type="ECO:0000313" key="2">
    <source>
        <dbReference type="EMBL" id="CZR62824.1"/>
    </source>
</evidence>
<dbReference type="InterPro" id="IPR037665">
    <property type="entry name" value="Nucleoporin_S59-like"/>
</dbReference>
<feature type="compositionally biased region" description="Basic and acidic residues" evidence="1">
    <location>
        <begin position="676"/>
        <end position="692"/>
    </location>
</feature>
<evidence type="ECO:0000256" key="1">
    <source>
        <dbReference type="SAM" id="MobiDB-lite"/>
    </source>
</evidence>
<protein>
    <submittedName>
        <fullName evidence="2">Uncharacterized protein</fullName>
    </submittedName>
</protein>
<dbReference type="GO" id="GO:0034398">
    <property type="term" value="P:telomere tethering at nuclear periphery"/>
    <property type="evidence" value="ECO:0007669"/>
    <property type="project" value="TreeGrafter"/>
</dbReference>
<dbReference type="PANTHER" id="PTHR23198">
    <property type="entry name" value="NUCLEOPORIN"/>
    <property type="match status" value="1"/>
</dbReference>
<feature type="compositionally biased region" description="Low complexity" evidence="1">
    <location>
        <begin position="200"/>
        <end position="217"/>
    </location>
</feature>
<dbReference type="Proteomes" id="UP000184330">
    <property type="component" value="Unassembled WGS sequence"/>
</dbReference>
<dbReference type="GO" id="GO:0003723">
    <property type="term" value="F:RNA binding"/>
    <property type="evidence" value="ECO:0007669"/>
    <property type="project" value="TreeGrafter"/>
</dbReference>
<gene>
    <name evidence="2" type="ORF">PAC_12721</name>
</gene>
<sequence length="692" mass="74057">MSSLNPEEGPPGEPGKPFTPTTSSTNKIHPERQSLFAQMTPAGSSTVPVPSTPSQTQHQSSGHTQPAAKAEISTSANLSPFPKWSIPVPTAPTTCQGTAIMPFIPLIEKEPNSTSNQQNSFFSVCFQTSYQDFFFEELRLEDYQQNRRYNIVLGRTPKAISASTSNFGGSGNTTNVFGDTSSGAVTPTSTTLTKGFSSANPFPSTTQSPNTTTFSNNSSIPTTAFGFANASSSTIQSPSANNPSNNASNTTSAFGLARPLPSITENPGTIKPGNDTSISTAGPGPAKSLSSMLQSTSAVTSSNKAPNLPSALGLANPSSSTIQSTSTIAFGSNSFGLAGLTGSSVPSATNGIFRDFTGFDNPFIFDGDVKIVAKYRGTKVTGNVSASAMAMASPIWREILYPTQIQTQPQGQPSQPHIDEANRTAPQPTLCSPSAIQEFDFSMDDSEALYILLAITHLKFGKVPKTPDYVDKVAVLCHKYDCVALVGLWLSSWLQGQVLRTLGGCYAHMLFSAWVFGKHNQFNKVGIFMIKNIRTSEGQKCLNHAGLPVNHNLIPGAGTVDRMLNIRQATLEQLLDIIHVPLQKYMTNGGPNCQHGNHNCYYSTLGWLVFSAQSIGAWPRKPAAEIHDSIETVASKIRTLVRPLFHSAAGQNDCFKVNFEQEVARVLQNIPSPMGDSERAHMAEQAKKLEGQ</sequence>
<dbReference type="GO" id="GO:0006606">
    <property type="term" value="P:protein import into nucleus"/>
    <property type="evidence" value="ECO:0007669"/>
    <property type="project" value="TreeGrafter"/>
</dbReference>
<feature type="compositionally biased region" description="Low complexity" evidence="1">
    <location>
        <begin position="44"/>
        <end position="66"/>
    </location>
</feature>